<feature type="compositionally biased region" description="Low complexity" evidence="2">
    <location>
        <begin position="95"/>
        <end position="116"/>
    </location>
</feature>
<dbReference type="PRINTS" id="PR01415">
    <property type="entry name" value="ANKYRIN"/>
</dbReference>
<dbReference type="Pfam" id="PF12796">
    <property type="entry name" value="Ank_2"/>
    <property type="match status" value="2"/>
</dbReference>
<dbReference type="InterPro" id="IPR051248">
    <property type="entry name" value="UPF0507/Ank_repeat_27"/>
</dbReference>
<evidence type="ECO:0008006" key="5">
    <source>
        <dbReference type="Google" id="ProtNLM"/>
    </source>
</evidence>
<dbReference type="SMART" id="SM00248">
    <property type="entry name" value="ANK"/>
    <property type="match status" value="2"/>
</dbReference>
<dbReference type="SUPFAM" id="SSF48403">
    <property type="entry name" value="Ankyrin repeat"/>
    <property type="match status" value="1"/>
</dbReference>
<feature type="repeat" description="ANK" evidence="1">
    <location>
        <begin position="27"/>
        <end position="59"/>
    </location>
</feature>
<dbReference type="InterPro" id="IPR036770">
    <property type="entry name" value="Ankyrin_rpt-contain_sf"/>
</dbReference>
<dbReference type="EMBL" id="JAHRIQ010098326">
    <property type="protein sequence ID" value="MEQ2253543.1"/>
    <property type="molecule type" value="Genomic_DNA"/>
</dbReference>
<dbReference type="Proteomes" id="UP001482620">
    <property type="component" value="Unassembled WGS sequence"/>
</dbReference>
<dbReference type="Gene3D" id="1.25.40.20">
    <property type="entry name" value="Ankyrin repeat-containing domain"/>
    <property type="match status" value="2"/>
</dbReference>
<reference evidence="3 4" key="1">
    <citation type="submission" date="2021-06" db="EMBL/GenBank/DDBJ databases">
        <authorList>
            <person name="Palmer J.M."/>
        </authorList>
    </citation>
    <scope>NUCLEOTIDE SEQUENCE [LARGE SCALE GENOMIC DNA]</scope>
    <source>
        <strain evidence="4">if_2019</strain>
        <tissue evidence="3">Muscle</tissue>
    </source>
</reference>
<comment type="caution">
    <text evidence="3">The sequence shown here is derived from an EMBL/GenBank/DDBJ whole genome shotgun (WGS) entry which is preliminary data.</text>
</comment>
<feature type="repeat" description="ANK" evidence="1">
    <location>
        <begin position="199"/>
        <end position="231"/>
    </location>
</feature>
<dbReference type="PROSITE" id="PS50088">
    <property type="entry name" value="ANK_REPEAT"/>
    <property type="match status" value="2"/>
</dbReference>
<gene>
    <name evidence="3" type="ORF">ILYODFUR_033328</name>
</gene>
<evidence type="ECO:0000313" key="4">
    <source>
        <dbReference type="Proteomes" id="UP001482620"/>
    </source>
</evidence>
<dbReference type="InterPro" id="IPR002110">
    <property type="entry name" value="Ankyrin_rpt"/>
</dbReference>
<dbReference type="CDD" id="cd22886">
    <property type="entry name" value="ANKRD27_zf2"/>
    <property type="match status" value="1"/>
</dbReference>
<dbReference type="PANTHER" id="PTHR24170">
    <property type="entry name" value="ANKYRIN REPEAT DOMAIN-CONTAINING PROTEIN 27"/>
    <property type="match status" value="1"/>
</dbReference>
<feature type="region of interest" description="Disordered" evidence="2">
    <location>
        <begin position="80"/>
        <end position="122"/>
    </location>
</feature>
<dbReference type="PROSITE" id="PS50297">
    <property type="entry name" value="ANK_REP_REGION"/>
    <property type="match status" value="2"/>
</dbReference>
<dbReference type="PANTHER" id="PTHR24170:SF2">
    <property type="entry name" value="ANKYRIN REPEAT DOMAIN-CONTAINING PROTEIN 27"/>
    <property type="match status" value="1"/>
</dbReference>
<name>A0ABV0VB27_9TELE</name>
<keyword evidence="4" id="KW-1185">Reference proteome</keyword>
<evidence type="ECO:0000256" key="1">
    <source>
        <dbReference type="PROSITE-ProRule" id="PRU00023"/>
    </source>
</evidence>
<proteinExistence type="predicted"/>
<evidence type="ECO:0000313" key="3">
    <source>
        <dbReference type="EMBL" id="MEQ2253543.1"/>
    </source>
</evidence>
<accession>A0ABV0VB27</accession>
<sequence length="270" mass="29878">MYGHEDCVKALVYYDVQTCRLDLQNDKGDTALHIAARWGYEGIIQVLLENEASTHILNKNKESPLHCALNSKILMVLKSTQNSHHHRRDDSPSCSPLASDCSSRRSSVSSTSSMSSVAKHEVERVQHREVEKLLRAVADGDVEMMRYLLEWTDEEEDEGELGSESHLCHPLCQCPNCAPTQKLPVQPAGALSVNSCNKDGFTPLHVAALHGHSSLAALLIRHGANVNVRTCQNATPLHLASQNSHLQVGREGAGRVLYTCAEWKRIMDKL</sequence>
<organism evidence="3 4">
    <name type="scientific">Ilyodon furcidens</name>
    <name type="common">goldbreast splitfin</name>
    <dbReference type="NCBI Taxonomy" id="33524"/>
    <lineage>
        <taxon>Eukaryota</taxon>
        <taxon>Metazoa</taxon>
        <taxon>Chordata</taxon>
        <taxon>Craniata</taxon>
        <taxon>Vertebrata</taxon>
        <taxon>Euteleostomi</taxon>
        <taxon>Actinopterygii</taxon>
        <taxon>Neopterygii</taxon>
        <taxon>Teleostei</taxon>
        <taxon>Neoteleostei</taxon>
        <taxon>Acanthomorphata</taxon>
        <taxon>Ovalentaria</taxon>
        <taxon>Atherinomorphae</taxon>
        <taxon>Cyprinodontiformes</taxon>
        <taxon>Goodeidae</taxon>
        <taxon>Ilyodon</taxon>
    </lineage>
</organism>
<evidence type="ECO:0000256" key="2">
    <source>
        <dbReference type="SAM" id="MobiDB-lite"/>
    </source>
</evidence>
<protein>
    <recommendedName>
        <fullName evidence="5">Ankyrin repeat domain-containing protein 27</fullName>
    </recommendedName>
</protein>
<keyword evidence="1" id="KW-0040">ANK repeat</keyword>